<evidence type="ECO:0000256" key="3">
    <source>
        <dbReference type="ARBA" id="ARBA00022840"/>
    </source>
</evidence>
<dbReference type="GO" id="GO:0035999">
    <property type="term" value="P:tetrahydrofolate interconversion"/>
    <property type="evidence" value="ECO:0007669"/>
    <property type="project" value="TreeGrafter"/>
</dbReference>
<dbReference type="GO" id="GO:0005524">
    <property type="term" value="F:ATP binding"/>
    <property type="evidence" value="ECO:0007669"/>
    <property type="project" value="UniProtKB-KW"/>
</dbReference>
<evidence type="ECO:0000313" key="5">
    <source>
        <dbReference type="EMBL" id="KGN42025.1"/>
    </source>
</evidence>
<protein>
    <submittedName>
        <fullName evidence="5">Ligase</fullName>
    </submittedName>
</protein>
<dbReference type="Pfam" id="PF01812">
    <property type="entry name" value="5-FTHF_cyc-lig"/>
    <property type="match status" value="1"/>
</dbReference>
<organism evidence="5 6">
    <name type="scientific">Knoellia aerolata DSM 18566</name>
    <dbReference type="NCBI Taxonomy" id="1385519"/>
    <lineage>
        <taxon>Bacteria</taxon>
        <taxon>Bacillati</taxon>
        <taxon>Actinomycetota</taxon>
        <taxon>Actinomycetes</taxon>
        <taxon>Micrococcales</taxon>
        <taxon>Intrasporangiaceae</taxon>
        <taxon>Knoellia</taxon>
    </lineage>
</organism>
<dbReference type="GO" id="GO:0009396">
    <property type="term" value="P:folic acid-containing compound biosynthetic process"/>
    <property type="evidence" value="ECO:0007669"/>
    <property type="project" value="TreeGrafter"/>
</dbReference>
<dbReference type="InterPro" id="IPR024185">
    <property type="entry name" value="FTHF_cligase-like_sf"/>
</dbReference>
<dbReference type="RefSeq" id="WP_035934589.1">
    <property type="nucleotide sequence ID" value="NZ_AVPL01000009.1"/>
</dbReference>
<dbReference type="PANTHER" id="PTHR23407">
    <property type="entry name" value="ATPASE INHIBITOR/5-FORMYLTETRAHYDROFOLATE CYCLO-LIGASE"/>
    <property type="match status" value="1"/>
</dbReference>
<accession>A0A0A0JX93</accession>
<gene>
    <name evidence="5" type="ORF">N801_03135</name>
</gene>
<sequence length="186" mass="19409">MTPDSVASAKVALRPILLAARRERVAARDRDADDAALAREVLALATGLGIGAGGTVAAYEALRTEPPTAASIDALVAHGIRVVVPVTLPDNDLDWCDVNDERRMRLGPDAISAAALVLTPGLAADLAGTRLGRGGGSYDRALARRRPDARVLVVLHPGEVHPEPLPADPHDQPVHGVLTADGVTWL</sequence>
<feature type="binding site" evidence="4">
    <location>
        <begin position="130"/>
        <end position="138"/>
    </location>
    <ligand>
        <name>ATP</name>
        <dbReference type="ChEBI" id="CHEBI:30616"/>
    </ligand>
</feature>
<evidence type="ECO:0000313" key="6">
    <source>
        <dbReference type="Proteomes" id="UP000030013"/>
    </source>
</evidence>
<comment type="similarity">
    <text evidence="1">Belongs to the 5-formyltetrahydrofolate cyclo-ligase family.</text>
</comment>
<dbReference type="STRING" id="1385519.N801_03135"/>
<dbReference type="EMBL" id="AVPL01000009">
    <property type="protein sequence ID" value="KGN42025.1"/>
    <property type="molecule type" value="Genomic_DNA"/>
</dbReference>
<keyword evidence="5" id="KW-0436">Ligase</keyword>
<proteinExistence type="inferred from homology"/>
<feature type="binding site" evidence="4">
    <location>
        <position position="60"/>
    </location>
    <ligand>
        <name>substrate</name>
    </ligand>
</feature>
<feature type="binding site" evidence="4">
    <location>
        <begin position="10"/>
        <end position="14"/>
    </location>
    <ligand>
        <name>ATP</name>
        <dbReference type="ChEBI" id="CHEBI:30616"/>
    </ligand>
</feature>
<keyword evidence="2 4" id="KW-0547">Nucleotide-binding</keyword>
<dbReference type="Proteomes" id="UP000030013">
    <property type="component" value="Unassembled WGS sequence"/>
</dbReference>
<evidence type="ECO:0000256" key="2">
    <source>
        <dbReference type="ARBA" id="ARBA00022741"/>
    </source>
</evidence>
<dbReference type="PIRSF" id="PIRSF006806">
    <property type="entry name" value="FTHF_cligase"/>
    <property type="match status" value="1"/>
</dbReference>
<dbReference type="eggNOG" id="COG0212">
    <property type="taxonomic scope" value="Bacteria"/>
</dbReference>
<feature type="binding site" evidence="4">
    <location>
        <position position="65"/>
    </location>
    <ligand>
        <name>substrate</name>
    </ligand>
</feature>
<evidence type="ECO:0000256" key="4">
    <source>
        <dbReference type="PIRSR" id="PIRSR006806-1"/>
    </source>
</evidence>
<dbReference type="InterPro" id="IPR002698">
    <property type="entry name" value="FTHF_cligase"/>
</dbReference>
<dbReference type="InterPro" id="IPR037171">
    <property type="entry name" value="NagB/RpiA_transferase-like"/>
</dbReference>
<dbReference type="GO" id="GO:0030272">
    <property type="term" value="F:5-formyltetrahydrofolate cyclo-ligase activity"/>
    <property type="evidence" value="ECO:0007669"/>
    <property type="project" value="TreeGrafter"/>
</dbReference>
<dbReference type="AlphaFoldDB" id="A0A0A0JX93"/>
<name>A0A0A0JX93_9MICO</name>
<comment type="caution">
    <text evidence="5">The sequence shown here is derived from an EMBL/GenBank/DDBJ whole genome shotgun (WGS) entry which is preliminary data.</text>
</comment>
<keyword evidence="3 4" id="KW-0067">ATP-binding</keyword>
<keyword evidence="6" id="KW-1185">Reference proteome</keyword>
<dbReference type="PANTHER" id="PTHR23407:SF1">
    <property type="entry name" value="5-FORMYLTETRAHYDROFOLATE CYCLO-LIGASE"/>
    <property type="match status" value="1"/>
</dbReference>
<reference evidence="5 6" key="1">
    <citation type="submission" date="2013-08" db="EMBL/GenBank/DDBJ databases">
        <title>The genome sequence of Knoellia aerolata.</title>
        <authorList>
            <person name="Zhu W."/>
            <person name="Wang G."/>
        </authorList>
    </citation>
    <scope>NUCLEOTIDE SEQUENCE [LARGE SCALE GENOMIC DNA]</scope>
    <source>
        <strain evidence="5 6">DSM 18566</strain>
    </source>
</reference>
<evidence type="ECO:0000256" key="1">
    <source>
        <dbReference type="ARBA" id="ARBA00010638"/>
    </source>
</evidence>
<dbReference type="SUPFAM" id="SSF100950">
    <property type="entry name" value="NagB/RpiA/CoA transferase-like"/>
    <property type="match status" value="1"/>
</dbReference>
<dbReference type="Gene3D" id="3.40.50.10420">
    <property type="entry name" value="NagB/RpiA/CoA transferase-like"/>
    <property type="match status" value="1"/>
</dbReference>